<evidence type="ECO:0000256" key="2">
    <source>
        <dbReference type="SAM" id="Coils"/>
    </source>
</evidence>
<evidence type="ECO:0000313" key="5">
    <source>
        <dbReference type="Proteomes" id="UP000242715"/>
    </source>
</evidence>
<dbReference type="Pfam" id="PF03195">
    <property type="entry name" value="LOB"/>
    <property type="match status" value="1"/>
</dbReference>
<keyword evidence="2" id="KW-0175">Coiled coil</keyword>
<proteinExistence type="inferred from homology"/>
<feature type="coiled-coil region" evidence="2">
    <location>
        <begin position="35"/>
        <end position="62"/>
    </location>
</feature>
<dbReference type="AlphaFoldDB" id="A0A2Z6MNT9"/>
<sequence length="77" mass="9137">MERTNDNQREELVESLTWDAGVRTQFPISGAYGIYTALSEENLRLKKQKIQLEQENRRLKMEFEYERQDNTVTNPEG</sequence>
<keyword evidence="5" id="KW-1185">Reference proteome</keyword>
<evidence type="ECO:0000256" key="1">
    <source>
        <dbReference type="ARBA" id="ARBA00005474"/>
    </source>
</evidence>
<name>A0A2Z6MNT9_TRISU</name>
<evidence type="ECO:0000259" key="3">
    <source>
        <dbReference type="Pfam" id="PF03195"/>
    </source>
</evidence>
<accession>A0A2Z6MNT9</accession>
<reference evidence="5" key="1">
    <citation type="journal article" date="2017" name="Front. Plant Sci.">
        <title>Climate Clever Clovers: New Paradigm to Reduce the Environmental Footprint of Ruminants by Breeding Low Methanogenic Forages Utilizing Haplotype Variation.</title>
        <authorList>
            <person name="Kaur P."/>
            <person name="Appels R."/>
            <person name="Bayer P.E."/>
            <person name="Keeble-Gagnere G."/>
            <person name="Wang J."/>
            <person name="Hirakawa H."/>
            <person name="Shirasawa K."/>
            <person name="Vercoe P."/>
            <person name="Stefanova K."/>
            <person name="Durmic Z."/>
            <person name="Nichols P."/>
            <person name="Revell C."/>
            <person name="Isobe S.N."/>
            <person name="Edwards D."/>
            <person name="Erskine W."/>
        </authorList>
    </citation>
    <scope>NUCLEOTIDE SEQUENCE [LARGE SCALE GENOMIC DNA]</scope>
    <source>
        <strain evidence="5">cv. Daliak</strain>
    </source>
</reference>
<dbReference type="InterPro" id="IPR004883">
    <property type="entry name" value="LOB"/>
</dbReference>
<feature type="domain" description="LOB" evidence="3">
    <location>
        <begin position="2"/>
        <end position="49"/>
    </location>
</feature>
<protein>
    <recommendedName>
        <fullName evidence="3">LOB domain-containing protein</fullName>
    </recommendedName>
</protein>
<dbReference type="Proteomes" id="UP000242715">
    <property type="component" value="Unassembled WGS sequence"/>
</dbReference>
<dbReference type="EMBL" id="DF973543">
    <property type="protein sequence ID" value="GAU33988.1"/>
    <property type="molecule type" value="Genomic_DNA"/>
</dbReference>
<organism evidence="4 5">
    <name type="scientific">Trifolium subterraneum</name>
    <name type="common">Subterranean clover</name>
    <dbReference type="NCBI Taxonomy" id="3900"/>
    <lineage>
        <taxon>Eukaryota</taxon>
        <taxon>Viridiplantae</taxon>
        <taxon>Streptophyta</taxon>
        <taxon>Embryophyta</taxon>
        <taxon>Tracheophyta</taxon>
        <taxon>Spermatophyta</taxon>
        <taxon>Magnoliopsida</taxon>
        <taxon>eudicotyledons</taxon>
        <taxon>Gunneridae</taxon>
        <taxon>Pentapetalae</taxon>
        <taxon>rosids</taxon>
        <taxon>fabids</taxon>
        <taxon>Fabales</taxon>
        <taxon>Fabaceae</taxon>
        <taxon>Papilionoideae</taxon>
        <taxon>50 kb inversion clade</taxon>
        <taxon>NPAAA clade</taxon>
        <taxon>Hologalegina</taxon>
        <taxon>IRL clade</taxon>
        <taxon>Trifolieae</taxon>
        <taxon>Trifolium</taxon>
    </lineage>
</organism>
<evidence type="ECO:0000313" key="4">
    <source>
        <dbReference type="EMBL" id="GAU33988.1"/>
    </source>
</evidence>
<comment type="similarity">
    <text evidence="1">Belongs to the LOB domain-containing protein family.</text>
</comment>
<gene>
    <name evidence="4" type="ORF">TSUD_212490</name>
</gene>